<accession>A0AAP2DWR8</accession>
<evidence type="ECO:0000313" key="5">
    <source>
        <dbReference type="EMBL" id="MBT1707613.1"/>
    </source>
</evidence>
<dbReference type="SMART" id="SM00345">
    <property type="entry name" value="HTH_GNTR"/>
    <property type="match status" value="1"/>
</dbReference>
<keyword evidence="6" id="KW-1185">Reference proteome</keyword>
<evidence type="ECO:0000256" key="1">
    <source>
        <dbReference type="ARBA" id="ARBA00023015"/>
    </source>
</evidence>
<dbReference type="InterPro" id="IPR028082">
    <property type="entry name" value="Peripla_BP_I"/>
</dbReference>
<dbReference type="CDD" id="cd07377">
    <property type="entry name" value="WHTH_GntR"/>
    <property type="match status" value="1"/>
</dbReference>
<dbReference type="SUPFAM" id="SSF46785">
    <property type="entry name" value="Winged helix' DNA-binding domain"/>
    <property type="match status" value="1"/>
</dbReference>
<evidence type="ECO:0000256" key="2">
    <source>
        <dbReference type="ARBA" id="ARBA00023125"/>
    </source>
</evidence>
<dbReference type="PROSITE" id="PS50949">
    <property type="entry name" value="HTH_GNTR"/>
    <property type="match status" value="1"/>
</dbReference>
<dbReference type="Gene3D" id="3.40.50.2300">
    <property type="match status" value="2"/>
</dbReference>
<dbReference type="GO" id="GO:0003700">
    <property type="term" value="F:DNA-binding transcription factor activity"/>
    <property type="evidence" value="ECO:0007669"/>
    <property type="project" value="InterPro"/>
</dbReference>
<proteinExistence type="predicted"/>
<dbReference type="Gene3D" id="1.10.10.10">
    <property type="entry name" value="Winged helix-like DNA-binding domain superfamily/Winged helix DNA-binding domain"/>
    <property type="match status" value="1"/>
</dbReference>
<organism evidence="5 6">
    <name type="scientific">Dawidia cretensis</name>
    <dbReference type="NCBI Taxonomy" id="2782350"/>
    <lineage>
        <taxon>Bacteria</taxon>
        <taxon>Pseudomonadati</taxon>
        <taxon>Bacteroidota</taxon>
        <taxon>Cytophagia</taxon>
        <taxon>Cytophagales</taxon>
        <taxon>Chryseotaleaceae</taxon>
        <taxon>Dawidia</taxon>
    </lineage>
</organism>
<dbReference type="Pfam" id="PF00392">
    <property type="entry name" value="GntR"/>
    <property type="match status" value="1"/>
</dbReference>
<dbReference type="InterPro" id="IPR000524">
    <property type="entry name" value="Tscrpt_reg_HTH_GntR"/>
</dbReference>
<protein>
    <submittedName>
        <fullName evidence="5">GntR family transcriptional regulator</fullName>
    </submittedName>
</protein>
<dbReference type="AlphaFoldDB" id="A0AAP2DWR8"/>
<dbReference type="InterPro" id="IPR036388">
    <property type="entry name" value="WH-like_DNA-bd_sf"/>
</dbReference>
<evidence type="ECO:0000313" key="6">
    <source>
        <dbReference type="Proteomes" id="UP001319080"/>
    </source>
</evidence>
<gene>
    <name evidence="5" type="ORF">KK062_05235</name>
</gene>
<dbReference type="PANTHER" id="PTHR38445">
    <property type="entry name" value="HTH-TYPE TRANSCRIPTIONAL REPRESSOR YTRA"/>
    <property type="match status" value="1"/>
</dbReference>
<name>A0AAP2DWR8_9BACT</name>
<dbReference type="PANTHER" id="PTHR38445:SF10">
    <property type="entry name" value="GNTR-FAMILY TRANSCRIPTIONAL REGULATOR"/>
    <property type="match status" value="1"/>
</dbReference>
<keyword evidence="1" id="KW-0805">Transcription regulation</keyword>
<dbReference type="GO" id="GO:0003677">
    <property type="term" value="F:DNA binding"/>
    <property type="evidence" value="ECO:0007669"/>
    <property type="project" value="UniProtKB-KW"/>
</dbReference>
<evidence type="ECO:0000256" key="3">
    <source>
        <dbReference type="ARBA" id="ARBA00023163"/>
    </source>
</evidence>
<dbReference type="Pfam" id="PF13377">
    <property type="entry name" value="Peripla_BP_3"/>
    <property type="match status" value="1"/>
</dbReference>
<reference evidence="5 6" key="1">
    <citation type="submission" date="2021-05" db="EMBL/GenBank/DDBJ databases">
        <title>A Polyphasic approach of four new species of the genus Ohtaekwangia: Ohtaekwangia histidinii sp. nov., Ohtaekwangia cretensis sp. nov., Ohtaekwangia indiensis sp. nov., Ohtaekwangia reichenbachii sp. nov. from diverse environment.</title>
        <authorList>
            <person name="Octaviana S."/>
        </authorList>
    </citation>
    <scope>NUCLEOTIDE SEQUENCE [LARGE SCALE GENOMIC DNA]</scope>
    <source>
        <strain evidence="5 6">PWU5</strain>
    </source>
</reference>
<comment type="caution">
    <text evidence="5">The sequence shown here is derived from an EMBL/GenBank/DDBJ whole genome shotgun (WGS) entry which is preliminary data.</text>
</comment>
<dbReference type="EMBL" id="JAHESE010000003">
    <property type="protein sequence ID" value="MBT1707613.1"/>
    <property type="molecule type" value="Genomic_DNA"/>
</dbReference>
<feature type="domain" description="HTH gntR-type" evidence="4">
    <location>
        <begin position="18"/>
        <end position="86"/>
    </location>
</feature>
<dbReference type="InterPro" id="IPR046335">
    <property type="entry name" value="LacI/GalR-like_sensor"/>
</dbReference>
<evidence type="ECO:0000259" key="4">
    <source>
        <dbReference type="PROSITE" id="PS50949"/>
    </source>
</evidence>
<dbReference type="InterPro" id="IPR036390">
    <property type="entry name" value="WH_DNA-bd_sf"/>
</dbReference>
<keyword evidence="3" id="KW-0804">Transcription</keyword>
<keyword evidence="2" id="KW-0238">DNA-binding</keyword>
<dbReference type="SUPFAM" id="SSF53822">
    <property type="entry name" value="Periplasmic binding protein-like I"/>
    <property type="match status" value="1"/>
</dbReference>
<dbReference type="Proteomes" id="UP001319080">
    <property type="component" value="Unassembled WGS sequence"/>
</dbReference>
<sequence>MQKSSVYKYISLDDHSATPKYQQLANSIINAVQQGNIKKDEILPSLSEISFEFEISRDTAERGYKYLKDCGVIGSVPGKGYFIKSTDVNHQLKVFLLFNKLSAHKKIIYDSIAASLVKHASIDLYIYDNDFSFFKKLLQSKREGYTHYVIIPHFLEGGDNAHEIINSIDKDKLILLDKLVPGVSGQFGAVYENFELDIRSALEQALEQLCKYHTLKILFPQDSYYPQEILKGFFSFCDEFAFSAKVVHRIQDEPINVGEAFISLMEEDLVRLIEKILLSKLEVGRDVGVISYNETPLKKIILNGITTISTDFKMMGEKTAEMILNNSREHIEIPFHLTLRSSV</sequence>